<comment type="caution">
    <text evidence="1">The sequence shown here is derived from an EMBL/GenBank/DDBJ whole genome shotgun (WGS) entry which is preliminary data.</text>
</comment>
<dbReference type="EMBL" id="JBHSAB010000023">
    <property type="protein sequence ID" value="MFC3909297.1"/>
    <property type="molecule type" value="Genomic_DNA"/>
</dbReference>
<organism evidence="1 2">
    <name type="scientific">Legionella dresdenensis</name>
    <dbReference type="NCBI Taxonomy" id="450200"/>
    <lineage>
        <taxon>Bacteria</taxon>
        <taxon>Pseudomonadati</taxon>
        <taxon>Pseudomonadota</taxon>
        <taxon>Gammaproteobacteria</taxon>
        <taxon>Legionellales</taxon>
        <taxon>Legionellaceae</taxon>
        <taxon>Legionella</taxon>
    </lineage>
</organism>
<protein>
    <submittedName>
        <fullName evidence="1">Uncharacterized protein</fullName>
    </submittedName>
</protein>
<keyword evidence="2" id="KW-1185">Reference proteome</keyword>
<evidence type="ECO:0000313" key="2">
    <source>
        <dbReference type="Proteomes" id="UP001595758"/>
    </source>
</evidence>
<sequence length="45" mass="5192">MKSKIIKKIVERKKANFLKHKSGNQSANEICHPCTACHGYCRFSR</sequence>
<name>A0ABV8CGS4_9GAMM</name>
<dbReference type="Proteomes" id="UP001595758">
    <property type="component" value="Unassembled WGS sequence"/>
</dbReference>
<evidence type="ECO:0000313" key="1">
    <source>
        <dbReference type="EMBL" id="MFC3909297.1"/>
    </source>
</evidence>
<accession>A0ABV8CGS4</accession>
<proteinExistence type="predicted"/>
<gene>
    <name evidence="1" type="ORF">ACFORL_09465</name>
</gene>
<reference evidence="2" key="1">
    <citation type="journal article" date="2019" name="Int. J. Syst. Evol. Microbiol.">
        <title>The Global Catalogue of Microorganisms (GCM) 10K type strain sequencing project: providing services to taxonomists for standard genome sequencing and annotation.</title>
        <authorList>
            <consortium name="The Broad Institute Genomics Platform"/>
            <consortium name="The Broad Institute Genome Sequencing Center for Infectious Disease"/>
            <person name="Wu L."/>
            <person name="Ma J."/>
        </authorList>
    </citation>
    <scope>NUCLEOTIDE SEQUENCE [LARGE SCALE GENOMIC DNA]</scope>
    <source>
        <strain evidence="2">CCUG 59858</strain>
    </source>
</reference>